<dbReference type="AlphaFoldDB" id="A0A7W9PMJ9"/>
<proteinExistence type="predicted"/>
<keyword evidence="2" id="KW-1185">Reference proteome</keyword>
<comment type="caution">
    <text evidence="1">The sequence shown here is derived from an EMBL/GenBank/DDBJ whole genome shotgun (WGS) entry which is preliminary data.</text>
</comment>
<gene>
    <name evidence="1" type="ORF">BJY24_007836</name>
</gene>
<evidence type="ECO:0000313" key="2">
    <source>
        <dbReference type="Proteomes" id="UP000540412"/>
    </source>
</evidence>
<accession>A0A7W9PMJ9</accession>
<evidence type="ECO:0000313" key="1">
    <source>
        <dbReference type="EMBL" id="MBB5918924.1"/>
    </source>
</evidence>
<organism evidence="1 2">
    <name type="scientific">Nocardia transvalensis</name>
    <dbReference type="NCBI Taxonomy" id="37333"/>
    <lineage>
        <taxon>Bacteria</taxon>
        <taxon>Bacillati</taxon>
        <taxon>Actinomycetota</taxon>
        <taxon>Actinomycetes</taxon>
        <taxon>Mycobacteriales</taxon>
        <taxon>Nocardiaceae</taxon>
        <taxon>Nocardia</taxon>
    </lineage>
</organism>
<name>A0A7W9PMJ9_9NOCA</name>
<dbReference type="Proteomes" id="UP000540412">
    <property type="component" value="Unassembled WGS sequence"/>
</dbReference>
<dbReference type="EMBL" id="JACHIT010000002">
    <property type="protein sequence ID" value="MBB5918924.1"/>
    <property type="molecule type" value="Genomic_DNA"/>
</dbReference>
<protein>
    <submittedName>
        <fullName evidence="1">Uncharacterized protein</fullName>
    </submittedName>
</protein>
<reference evidence="1 2" key="1">
    <citation type="submission" date="2020-08" db="EMBL/GenBank/DDBJ databases">
        <title>Sequencing the genomes of 1000 actinobacteria strains.</title>
        <authorList>
            <person name="Klenk H.-P."/>
        </authorList>
    </citation>
    <scope>NUCLEOTIDE SEQUENCE [LARGE SCALE GENOMIC DNA]</scope>
    <source>
        <strain evidence="1 2">DSM 43582</strain>
    </source>
</reference>
<dbReference type="RefSeq" id="WP_040751623.1">
    <property type="nucleotide sequence ID" value="NZ_JACHIT010000002.1"/>
</dbReference>
<sequence length="147" mass="14886">MGDSKLPGPWALRSLAAWGGRGIGGRRGRTPRLLSGVPVRGSGIGGSGFPSALRSPAVPDPSARPALPCGWTPWVPVRPRSCRRIGPGVLLVASLLLAAGCSGDPGMVTTEGRDVLMPDGRTVPCVVAVEGTGGSTGVSCDWAAAHR</sequence>